<name>A0A9C7Q3L3_9RHOD</name>
<evidence type="ECO:0000256" key="1">
    <source>
        <dbReference type="PROSITE-ProRule" id="PRU00175"/>
    </source>
</evidence>
<dbReference type="PANTHER" id="PTHR46519">
    <property type="entry name" value="RING/U-BOX SUPERFAMILY PROTEIN"/>
    <property type="match status" value="1"/>
</dbReference>
<organism evidence="4 5">
    <name type="scientific">Galdieria partita</name>
    <dbReference type="NCBI Taxonomy" id="83374"/>
    <lineage>
        <taxon>Eukaryota</taxon>
        <taxon>Rhodophyta</taxon>
        <taxon>Bangiophyceae</taxon>
        <taxon>Galdieriales</taxon>
        <taxon>Galdieriaceae</taxon>
        <taxon>Galdieria</taxon>
    </lineage>
</organism>
<keyword evidence="1" id="KW-0479">Metal-binding</keyword>
<evidence type="ECO:0000259" key="2">
    <source>
        <dbReference type="PROSITE" id="PS50089"/>
    </source>
</evidence>
<dbReference type="PANTHER" id="PTHR46519:SF2">
    <property type="entry name" value="RING_U-BOX SUPERFAMILY PROTEIN"/>
    <property type="match status" value="1"/>
</dbReference>
<dbReference type="GO" id="GO:0008270">
    <property type="term" value="F:zinc ion binding"/>
    <property type="evidence" value="ECO:0007669"/>
    <property type="project" value="UniProtKB-KW"/>
</dbReference>
<evidence type="ECO:0000313" key="5">
    <source>
        <dbReference type="Proteomes" id="UP001061958"/>
    </source>
</evidence>
<reference evidence="4" key="1">
    <citation type="journal article" date="2022" name="Proc. Natl. Acad. Sci. U.S.A.">
        <title>Life cycle and functional genomics of the unicellular red alga Galdieria for elucidating algal and plant evolution and industrial use.</title>
        <authorList>
            <person name="Hirooka S."/>
            <person name="Itabashi T."/>
            <person name="Ichinose T.M."/>
            <person name="Onuma R."/>
            <person name="Fujiwara T."/>
            <person name="Yamashita S."/>
            <person name="Jong L.W."/>
            <person name="Tomita R."/>
            <person name="Iwane A.H."/>
            <person name="Miyagishima S.Y."/>
        </authorList>
    </citation>
    <scope>NUCLEOTIDE SEQUENCE</scope>
    <source>
        <strain evidence="4">NBRC 102759</strain>
    </source>
</reference>
<keyword evidence="5" id="KW-1185">Reference proteome</keyword>
<dbReference type="EMBL" id="BQMJ01000058">
    <property type="protein sequence ID" value="GJQ14675.1"/>
    <property type="molecule type" value="Genomic_DNA"/>
</dbReference>
<reference evidence="4" key="2">
    <citation type="submission" date="2022-01" db="EMBL/GenBank/DDBJ databases">
        <authorList>
            <person name="Hirooka S."/>
            <person name="Miyagishima S.Y."/>
        </authorList>
    </citation>
    <scope>NUCLEOTIDE SEQUENCE</scope>
    <source>
        <strain evidence="4">NBRC 102759</strain>
    </source>
</reference>
<dbReference type="Pfam" id="PF13920">
    <property type="entry name" value="zf-C3HC4_3"/>
    <property type="match status" value="1"/>
</dbReference>
<dbReference type="AlphaFoldDB" id="A0A9C7Q3L3"/>
<sequence length="341" mass="38783">MESAKPSSRFSSIQRVRELWLLREQAKVRATEFRFLRELENILNQHILQFSKEEKPCMNKVHSLDNSQGIDLNEEQVICDNKNSQVNDIVPAKERNCRHSLIAEVQMIQQSRPVTGLSEEYRSLLEGNVVVSPQRQSWFGGDLWRQVIEQQTVSNALSSSFRHQLELALLHSQSIQSSSTLRPSISHDSHSLGRHQVPTSWEDLSDIQRSIDEIELSEASYKHSLLDQMSKLQSDIQWIKCTLQASFDLQLEMQREVRQEISAVFNGCKSETIETSFHSQSISKGTCIVCAQNVIDSLLYSCGHMCTCCYCGRQLIATGQTCPICRAPVKDVVRAYTCGEC</sequence>
<protein>
    <recommendedName>
        <fullName evidence="2">RING-type domain-containing protein</fullName>
    </recommendedName>
</protein>
<dbReference type="EMBL" id="BQMJ01000066">
    <property type="protein sequence ID" value="GJQ15240.1"/>
    <property type="molecule type" value="Genomic_DNA"/>
</dbReference>
<proteinExistence type="predicted"/>
<dbReference type="InterPro" id="IPR013083">
    <property type="entry name" value="Znf_RING/FYVE/PHD"/>
</dbReference>
<gene>
    <name evidence="3" type="ORF">GpartN1_g6466.t1</name>
    <name evidence="4" type="ORF">GpartN1_g7031.t1</name>
</gene>
<dbReference type="SUPFAM" id="SSF57850">
    <property type="entry name" value="RING/U-box"/>
    <property type="match status" value="1"/>
</dbReference>
<dbReference type="InterPro" id="IPR001841">
    <property type="entry name" value="Znf_RING"/>
</dbReference>
<feature type="domain" description="RING-type" evidence="2">
    <location>
        <begin position="287"/>
        <end position="326"/>
    </location>
</feature>
<accession>A0A9C7Q3L3</accession>
<evidence type="ECO:0000313" key="3">
    <source>
        <dbReference type="EMBL" id="GJQ14675.1"/>
    </source>
</evidence>
<keyword evidence="1" id="KW-0862">Zinc</keyword>
<dbReference type="OrthoDB" id="3635at2759"/>
<dbReference type="Proteomes" id="UP001061958">
    <property type="component" value="Unassembled WGS sequence"/>
</dbReference>
<comment type="caution">
    <text evidence="4">The sequence shown here is derived from an EMBL/GenBank/DDBJ whole genome shotgun (WGS) entry which is preliminary data.</text>
</comment>
<dbReference type="Gene3D" id="3.30.40.10">
    <property type="entry name" value="Zinc/RING finger domain, C3HC4 (zinc finger)"/>
    <property type="match status" value="1"/>
</dbReference>
<keyword evidence="1" id="KW-0863">Zinc-finger</keyword>
<evidence type="ECO:0000313" key="4">
    <source>
        <dbReference type="EMBL" id="GJQ15240.1"/>
    </source>
</evidence>
<dbReference type="PROSITE" id="PS50089">
    <property type="entry name" value="ZF_RING_2"/>
    <property type="match status" value="1"/>
</dbReference>